<organism evidence="9 10">
    <name type="scientific">Lentzea tibetensis</name>
    <dbReference type="NCBI Taxonomy" id="2591470"/>
    <lineage>
        <taxon>Bacteria</taxon>
        <taxon>Bacillati</taxon>
        <taxon>Actinomycetota</taxon>
        <taxon>Actinomycetes</taxon>
        <taxon>Pseudonocardiales</taxon>
        <taxon>Pseudonocardiaceae</taxon>
        <taxon>Lentzea</taxon>
    </lineage>
</organism>
<dbReference type="InterPro" id="IPR002401">
    <property type="entry name" value="Cyt_P450_E_grp-I"/>
</dbReference>
<feature type="binding site" description="axial binding residue" evidence="7">
    <location>
        <position position="378"/>
    </location>
    <ligand>
        <name>heme</name>
        <dbReference type="ChEBI" id="CHEBI:30413"/>
    </ligand>
    <ligandPart>
        <name>Fe</name>
        <dbReference type="ChEBI" id="CHEBI:18248"/>
    </ligandPart>
</feature>
<keyword evidence="2 7" id="KW-0349">Heme</keyword>
<evidence type="ECO:0000256" key="8">
    <source>
        <dbReference type="RuleBase" id="RU000461"/>
    </source>
</evidence>
<dbReference type="SUPFAM" id="SSF48264">
    <property type="entry name" value="Cytochrome P450"/>
    <property type="match status" value="1"/>
</dbReference>
<dbReference type="AlphaFoldDB" id="A0A563ELT9"/>
<name>A0A563ELT9_9PSEU</name>
<proteinExistence type="inferred from homology"/>
<protein>
    <submittedName>
        <fullName evidence="9">Cytochrome P450</fullName>
    </submittedName>
</protein>
<dbReference type="InterPro" id="IPR036396">
    <property type="entry name" value="Cyt_P450_sf"/>
</dbReference>
<sequence length="429" mass="48564">MSDAAVAQGPPGTLVLGNLKDFRADLLAWLLDCARTYGDFVPARLAVRRGYLVSGPDLVADVLVRKHQDFRKVFLLRNNRLFLGGGLLTSEGEQWKRNRRLTQPSFHHDRIADYTSVIVDESTKLADGWRSGDIIDAQDEMAVLTLPIITRTLFGGSEVRIDDVARGLDVIQQRMKERYQALVPLPDTAWTPRNVRLRRAVKRLDGVIAGLIAGRQGLLGELSEAGMTDAELRDEVMTMLFAGHETTALTLSWVWYLLSEHPHEEWQLHDELDAVLGGRPPTAEDVPKLEGVTRLVKEVMRLYPPVYAFGRDARTDTTIGEHRIKRGQTVIIAPWVLHRDPRFFPEPDEFRPGRWTPEFERALPRFAYCPFGGGARMCMGKGFAMTEAVLAIATIAQRFRLRHKGDPIELWPTFTLRSRHGMPMVLEER</sequence>
<dbReference type="EMBL" id="VOBR01000022">
    <property type="protein sequence ID" value="TWP48113.1"/>
    <property type="molecule type" value="Genomic_DNA"/>
</dbReference>
<gene>
    <name evidence="9" type="ORF">FKR81_29475</name>
</gene>
<dbReference type="InterPro" id="IPR017972">
    <property type="entry name" value="Cyt_P450_CS"/>
</dbReference>
<dbReference type="GO" id="GO:0005506">
    <property type="term" value="F:iron ion binding"/>
    <property type="evidence" value="ECO:0007669"/>
    <property type="project" value="InterPro"/>
</dbReference>
<evidence type="ECO:0000256" key="6">
    <source>
        <dbReference type="ARBA" id="ARBA00023033"/>
    </source>
</evidence>
<evidence type="ECO:0000256" key="4">
    <source>
        <dbReference type="ARBA" id="ARBA00023002"/>
    </source>
</evidence>
<dbReference type="PRINTS" id="PR00463">
    <property type="entry name" value="EP450I"/>
</dbReference>
<comment type="cofactor">
    <cofactor evidence="7">
        <name>heme</name>
        <dbReference type="ChEBI" id="CHEBI:30413"/>
    </cofactor>
</comment>
<evidence type="ECO:0000313" key="9">
    <source>
        <dbReference type="EMBL" id="TWP48113.1"/>
    </source>
</evidence>
<evidence type="ECO:0000256" key="3">
    <source>
        <dbReference type="ARBA" id="ARBA00022723"/>
    </source>
</evidence>
<keyword evidence="4 8" id="KW-0560">Oxidoreductase</keyword>
<dbReference type="InterPro" id="IPR001128">
    <property type="entry name" value="Cyt_P450"/>
</dbReference>
<dbReference type="Pfam" id="PF00067">
    <property type="entry name" value="p450"/>
    <property type="match status" value="1"/>
</dbReference>
<keyword evidence="5 7" id="KW-0408">Iron</keyword>
<dbReference type="PRINTS" id="PR00385">
    <property type="entry name" value="P450"/>
</dbReference>
<evidence type="ECO:0000256" key="7">
    <source>
        <dbReference type="PIRSR" id="PIRSR602401-1"/>
    </source>
</evidence>
<dbReference type="PANTHER" id="PTHR24291">
    <property type="entry name" value="CYTOCHROME P450 FAMILY 4"/>
    <property type="match status" value="1"/>
</dbReference>
<keyword evidence="3 7" id="KW-0479">Metal-binding</keyword>
<evidence type="ECO:0000256" key="5">
    <source>
        <dbReference type="ARBA" id="ARBA00023004"/>
    </source>
</evidence>
<dbReference type="OrthoDB" id="5290182at2"/>
<dbReference type="GO" id="GO:0004497">
    <property type="term" value="F:monooxygenase activity"/>
    <property type="evidence" value="ECO:0007669"/>
    <property type="project" value="UniProtKB-KW"/>
</dbReference>
<dbReference type="GO" id="GO:0016705">
    <property type="term" value="F:oxidoreductase activity, acting on paired donors, with incorporation or reduction of molecular oxygen"/>
    <property type="evidence" value="ECO:0007669"/>
    <property type="project" value="InterPro"/>
</dbReference>
<dbReference type="Gene3D" id="1.10.630.10">
    <property type="entry name" value="Cytochrome P450"/>
    <property type="match status" value="1"/>
</dbReference>
<dbReference type="PROSITE" id="PS00086">
    <property type="entry name" value="CYTOCHROME_P450"/>
    <property type="match status" value="1"/>
</dbReference>
<dbReference type="RefSeq" id="WP_146356732.1">
    <property type="nucleotide sequence ID" value="NZ_VOBR01000022.1"/>
</dbReference>
<dbReference type="GO" id="GO:0020037">
    <property type="term" value="F:heme binding"/>
    <property type="evidence" value="ECO:0007669"/>
    <property type="project" value="InterPro"/>
</dbReference>
<dbReference type="Proteomes" id="UP000316639">
    <property type="component" value="Unassembled WGS sequence"/>
</dbReference>
<accession>A0A563ELT9</accession>
<keyword evidence="10" id="KW-1185">Reference proteome</keyword>
<evidence type="ECO:0000313" key="10">
    <source>
        <dbReference type="Proteomes" id="UP000316639"/>
    </source>
</evidence>
<dbReference type="CDD" id="cd20620">
    <property type="entry name" value="CYP132-like"/>
    <property type="match status" value="1"/>
</dbReference>
<dbReference type="PANTHER" id="PTHR24291:SF50">
    <property type="entry name" value="BIFUNCTIONAL ALBAFLAVENONE MONOOXYGENASE_TERPENE SYNTHASE"/>
    <property type="match status" value="1"/>
</dbReference>
<dbReference type="InterPro" id="IPR050196">
    <property type="entry name" value="Cytochrome_P450_Monoox"/>
</dbReference>
<comment type="caution">
    <text evidence="9">The sequence shown here is derived from an EMBL/GenBank/DDBJ whole genome shotgun (WGS) entry which is preliminary data.</text>
</comment>
<reference evidence="9 10" key="1">
    <citation type="submission" date="2019-07" db="EMBL/GenBank/DDBJ databases">
        <title>Lentzea xizangensis sp. nov., isolated from Qinghai-Tibetan Plateau Soils.</title>
        <authorList>
            <person name="Huang J."/>
        </authorList>
    </citation>
    <scope>NUCLEOTIDE SEQUENCE [LARGE SCALE GENOMIC DNA]</scope>
    <source>
        <strain evidence="9 10">FXJ1.1311</strain>
    </source>
</reference>
<keyword evidence="6 8" id="KW-0503">Monooxygenase</keyword>
<comment type="similarity">
    <text evidence="1 8">Belongs to the cytochrome P450 family.</text>
</comment>
<evidence type="ECO:0000256" key="2">
    <source>
        <dbReference type="ARBA" id="ARBA00022617"/>
    </source>
</evidence>
<evidence type="ECO:0000256" key="1">
    <source>
        <dbReference type="ARBA" id="ARBA00010617"/>
    </source>
</evidence>